<dbReference type="PANTHER" id="PTHR43081">
    <property type="entry name" value="ADENYLATE CYCLASE, TERMINAL-DIFFERENTIATION SPECIFIC-RELATED"/>
    <property type="match status" value="1"/>
</dbReference>
<feature type="domain" description="Guanylate cyclase" evidence="2">
    <location>
        <begin position="445"/>
        <end position="581"/>
    </location>
</feature>
<dbReference type="GO" id="GO:0006171">
    <property type="term" value="P:cAMP biosynthetic process"/>
    <property type="evidence" value="ECO:0007669"/>
    <property type="project" value="TreeGrafter"/>
</dbReference>
<protein>
    <submittedName>
        <fullName evidence="3">Adenylate/guanylate cyclase domain-containing protein</fullName>
    </submittedName>
</protein>
<name>A0AA49FJ60_9PROT</name>
<evidence type="ECO:0000313" key="3">
    <source>
        <dbReference type="EMBL" id="WIM04914.1"/>
    </source>
</evidence>
<dbReference type="Pfam" id="PF05226">
    <property type="entry name" value="CHASE2"/>
    <property type="match status" value="1"/>
</dbReference>
<dbReference type="SUPFAM" id="SSF55073">
    <property type="entry name" value="Nucleotide cyclase"/>
    <property type="match status" value="1"/>
</dbReference>
<feature type="transmembrane region" description="Helical" evidence="1">
    <location>
        <begin position="356"/>
        <end position="375"/>
    </location>
</feature>
<keyword evidence="1" id="KW-0812">Transmembrane</keyword>
<accession>A0AA49FJ60</accession>
<feature type="transmembrane region" description="Helical" evidence="1">
    <location>
        <begin position="332"/>
        <end position="351"/>
    </location>
</feature>
<dbReference type="Pfam" id="PF00211">
    <property type="entry name" value="Guanylate_cyc"/>
    <property type="match status" value="1"/>
</dbReference>
<reference evidence="3" key="1">
    <citation type="journal article" date="2023" name="Nat. Microbiol.">
        <title>Enrichment and characterization of a nitric oxide-reducing microbial community in a continuous bioreactor.</title>
        <authorList>
            <person name="Garrido-Amador P."/>
            <person name="Stortenbeker N."/>
            <person name="Wessels H.J.C.T."/>
            <person name="Speth D.R."/>
            <person name="Garcia-Heredia I."/>
            <person name="Kartal B."/>
        </authorList>
    </citation>
    <scope>NUCLEOTIDE SEQUENCE</scope>
    <source>
        <strain evidence="3">MAG1</strain>
    </source>
</reference>
<dbReference type="SMART" id="SM01080">
    <property type="entry name" value="CHASE2"/>
    <property type="match status" value="1"/>
</dbReference>
<evidence type="ECO:0000259" key="2">
    <source>
        <dbReference type="PROSITE" id="PS50125"/>
    </source>
</evidence>
<keyword evidence="1" id="KW-1133">Transmembrane helix</keyword>
<gene>
    <name evidence="3" type="ORF">OHM77_09405</name>
</gene>
<dbReference type="InterPro" id="IPR029787">
    <property type="entry name" value="Nucleotide_cyclase"/>
</dbReference>
<dbReference type="InterPro" id="IPR001054">
    <property type="entry name" value="A/G_cyclase"/>
</dbReference>
<dbReference type="Gene3D" id="3.30.70.1230">
    <property type="entry name" value="Nucleotide cyclase"/>
    <property type="match status" value="1"/>
</dbReference>
<dbReference type="PANTHER" id="PTHR43081:SF1">
    <property type="entry name" value="ADENYLATE CYCLASE, TERMINAL-DIFFERENTIATION SPECIFIC"/>
    <property type="match status" value="1"/>
</dbReference>
<dbReference type="KEGG" id="npv:OHM77_09405"/>
<dbReference type="Proteomes" id="UP001234916">
    <property type="component" value="Chromosome"/>
</dbReference>
<dbReference type="SMART" id="SM00044">
    <property type="entry name" value="CYCc"/>
    <property type="match status" value="1"/>
</dbReference>
<dbReference type="InterPro" id="IPR007890">
    <property type="entry name" value="CHASE2"/>
</dbReference>
<proteinExistence type="predicted"/>
<organism evidence="3">
    <name type="scientific">Candidatus Nitricoxidivorans perseverans</name>
    <dbReference type="NCBI Taxonomy" id="2975601"/>
    <lineage>
        <taxon>Bacteria</taxon>
        <taxon>Pseudomonadati</taxon>
        <taxon>Pseudomonadota</taxon>
        <taxon>Betaproteobacteria</taxon>
        <taxon>Nitrosomonadales</taxon>
        <taxon>Sterolibacteriaceae</taxon>
        <taxon>Candidatus Nitricoxidivorans</taxon>
    </lineage>
</organism>
<dbReference type="GO" id="GO:0004016">
    <property type="term" value="F:adenylate cyclase activity"/>
    <property type="evidence" value="ECO:0007669"/>
    <property type="project" value="UniProtKB-ARBA"/>
</dbReference>
<sequence length="636" mass="68213">MSRSNRHAWILALAAALLATGVAESLYRSGAADRLEHFYTDFWHRLAGPRAAPAHAALVMIDDPSLNARPDEPLAFWTPHFAQAIETLKAAGARTVAIDFLFSGSPERWIEKLGLMAREASRDYDRPFRQQINRGDVLLAGFRVGAGTGQDDFVLPSPDYLLAIPDLDMVTHVGLANLRADADSAIRRFALAEAGGDFVEKEGLPRLAFGALAAVRASGQDPRSGAFRFGGRDLKSGAEVAIAYAGPPGTFRAVSFEKLLRPDALKLPEVRALAGKVAVIGAGFAGMNDVHPTPYSTSLGGANTLMSGPEIQANIIETLLAGRFVDETPASVRLPAFLLIFGALAFVGVVLSPWRALILVLLTVQASAVVVYLLFRQDMLFPVAHLHLGMVVVLICLALLRLTREERERARIGALFGRYVSNQVVEALIASPELPELGGQARPITVLFSDIRNFTTISEKLSAKEVVEMLNTYFERACAVLLAEGASIDKFIGDAVMAEFGAPLPQDDHALRALRAAVALRKVAMGFRSWMETRFAGRGLPEFDIGIGLHSGEAVMGNIGSSARMEYTAIGDTVNLASRLEGKTKDTGCAILASADTVAAAGAGRVRAGERHVLTVKGRSQPVETFEILGVAEEPR</sequence>
<dbReference type="EMBL" id="CP107246">
    <property type="protein sequence ID" value="WIM04914.1"/>
    <property type="molecule type" value="Genomic_DNA"/>
</dbReference>
<evidence type="ECO:0000256" key="1">
    <source>
        <dbReference type="SAM" id="Phobius"/>
    </source>
</evidence>
<dbReference type="CDD" id="cd07302">
    <property type="entry name" value="CHD"/>
    <property type="match status" value="1"/>
</dbReference>
<feature type="transmembrane region" description="Helical" evidence="1">
    <location>
        <begin position="381"/>
        <end position="402"/>
    </location>
</feature>
<dbReference type="GO" id="GO:0035556">
    <property type="term" value="P:intracellular signal transduction"/>
    <property type="evidence" value="ECO:0007669"/>
    <property type="project" value="InterPro"/>
</dbReference>
<dbReference type="AlphaFoldDB" id="A0AA49FJ60"/>
<keyword evidence="1" id="KW-0472">Membrane</keyword>
<dbReference type="PROSITE" id="PS50125">
    <property type="entry name" value="GUANYLATE_CYCLASE_2"/>
    <property type="match status" value="1"/>
</dbReference>
<dbReference type="InterPro" id="IPR050697">
    <property type="entry name" value="Adenylyl/Guanylyl_Cyclase_3/4"/>
</dbReference>